<dbReference type="PANTHER" id="PTHR33308">
    <property type="entry name" value="PEPTIDOGLYCAN HYDROLASE FLGJ"/>
    <property type="match status" value="1"/>
</dbReference>
<evidence type="ECO:0000256" key="10">
    <source>
        <dbReference type="ARBA" id="ARBA00023316"/>
    </source>
</evidence>
<dbReference type="PANTHER" id="PTHR33308:SF9">
    <property type="entry name" value="PEPTIDOGLYCAN HYDROLASE FLGJ"/>
    <property type="match status" value="1"/>
</dbReference>
<evidence type="ECO:0000256" key="6">
    <source>
        <dbReference type="ARBA" id="ARBA00022764"/>
    </source>
</evidence>
<organism evidence="13 14">
    <name type="scientific">Ewingella americana</name>
    <dbReference type="NCBI Taxonomy" id="41202"/>
    <lineage>
        <taxon>Bacteria</taxon>
        <taxon>Pseudomonadati</taxon>
        <taxon>Pseudomonadota</taxon>
        <taxon>Gammaproteobacteria</taxon>
        <taxon>Enterobacterales</taxon>
        <taxon>Yersiniaceae</taxon>
        <taxon>Ewingella</taxon>
    </lineage>
</organism>
<dbReference type="GO" id="GO:0042597">
    <property type="term" value="C:periplasmic space"/>
    <property type="evidence" value="ECO:0007669"/>
    <property type="project" value="UniProtKB-SubCell"/>
</dbReference>
<dbReference type="NCBIfam" id="TIGR02541">
    <property type="entry name" value="flagell_FlgJ"/>
    <property type="match status" value="1"/>
</dbReference>
<dbReference type="Proteomes" id="UP000254304">
    <property type="component" value="Unassembled WGS sequence"/>
</dbReference>
<keyword evidence="8 13" id="KW-0378">Hydrolase</keyword>
<name>A0A2N0MUI1_9GAMM</name>
<dbReference type="PRINTS" id="PR01002">
    <property type="entry name" value="FLGFLGJ"/>
</dbReference>
<dbReference type="GO" id="GO:0071555">
    <property type="term" value="P:cell wall organization"/>
    <property type="evidence" value="ECO:0007669"/>
    <property type="project" value="UniProtKB-KW"/>
</dbReference>
<proteinExistence type="inferred from homology"/>
<keyword evidence="7" id="KW-1005">Bacterial flagellum biogenesis</keyword>
<comment type="subcellular location">
    <subcellularLocation>
        <location evidence="2">Periplasm</location>
    </subcellularLocation>
</comment>
<evidence type="ECO:0000313" key="14">
    <source>
        <dbReference type="Proteomes" id="UP000254304"/>
    </source>
</evidence>
<dbReference type="AlphaFoldDB" id="A0A2N0MUI1"/>
<sequence>MSDLMSMSGAAYDAQSLNKLKVAAKNDPQGQVREVAKQFEGVFVQMMLKSMRSALPQDGLLSSDQTRLYTSMYDQQIAQDMSAKGLGMADMMVKQLTGGNPEPSEKAGTVPMALDNEVLSTMPVQAMEQMIRKAIPNAPDRTLGGAPLPQDSGQFVSRLSIPAQVASQESGISHQLIMAQAALESGWGQREIPTTDGKQSYNVFGIKAGGNWTGPTTEITTTEYTNGVAKKVQASFRVYGSYVEAISDYVKLLTNNPRYAHVAAANTPEQAAHALQAAGYATDPNYAAKLVNVIQKIKGAGAQAVKAYSTDLSKIF</sequence>
<dbReference type="Pfam" id="PF10135">
    <property type="entry name" value="Rod-binding"/>
    <property type="match status" value="1"/>
</dbReference>
<comment type="similarity">
    <text evidence="4">In the C-terminal section; belongs to the glycosyl hydrolase 73 family.</text>
</comment>
<evidence type="ECO:0000256" key="3">
    <source>
        <dbReference type="ARBA" id="ARBA00006880"/>
    </source>
</evidence>
<dbReference type="Gene3D" id="1.10.530.10">
    <property type="match status" value="1"/>
</dbReference>
<dbReference type="RefSeq" id="WP_034790011.1">
    <property type="nucleotide sequence ID" value="NZ_JALCLQ010000004.1"/>
</dbReference>
<evidence type="ECO:0000256" key="7">
    <source>
        <dbReference type="ARBA" id="ARBA00022795"/>
    </source>
</evidence>
<dbReference type="GO" id="GO:0044780">
    <property type="term" value="P:bacterial-type flagellum assembly"/>
    <property type="evidence" value="ECO:0007669"/>
    <property type="project" value="InterPro"/>
</dbReference>
<protein>
    <recommendedName>
        <fullName evidence="5">Peptidoglycan hydrolase FlgJ</fullName>
    </recommendedName>
    <alternativeName>
        <fullName evidence="11">Muramidase FlgJ</fullName>
    </alternativeName>
</protein>
<evidence type="ECO:0000256" key="11">
    <source>
        <dbReference type="ARBA" id="ARBA00030835"/>
    </source>
</evidence>
<evidence type="ECO:0000256" key="8">
    <source>
        <dbReference type="ARBA" id="ARBA00022801"/>
    </source>
</evidence>
<evidence type="ECO:0000256" key="9">
    <source>
        <dbReference type="ARBA" id="ARBA00023295"/>
    </source>
</evidence>
<dbReference type="GO" id="GO:0004040">
    <property type="term" value="F:amidase activity"/>
    <property type="evidence" value="ECO:0007669"/>
    <property type="project" value="InterPro"/>
</dbReference>
<dbReference type="EMBL" id="UGGO01000001">
    <property type="protein sequence ID" value="STQ44933.1"/>
    <property type="molecule type" value="Genomic_DNA"/>
</dbReference>
<dbReference type="InterPro" id="IPR002901">
    <property type="entry name" value="MGlyc_endo_b_GlcNAc-like_dom"/>
</dbReference>
<evidence type="ECO:0000259" key="12">
    <source>
        <dbReference type="SMART" id="SM00047"/>
    </source>
</evidence>
<dbReference type="GO" id="GO:0016798">
    <property type="term" value="F:hydrolase activity, acting on glycosyl bonds"/>
    <property type="evidence" value="ECO:0007669"/>
    <property type="project" value="UniProtKB-KW"/>
</dbReference>
<feature type="domain" description="Mannosyl-glycoprotein endo-beta-N-acetylglucosamidase-like" evidence="12">
    <location>
        <begin position="140"/>
        <end position="309"/>
    </location>
</feature>
<evidence type="ECO:0000256" key="5">
    <source>
        <dbReference type="ARBA" id="ARBA00013433"/>
    </source>
</evidence>
<dbReference type="InterPro" id="IPR013377">
    <property type="entry name" value="FlgJ"/>
</dbReference>
<evidence type="ECO:0000313" key="13">
    <source>
        <dbReference type="EMBL" id="STQ44933.1"/>
    </source>
</evidence>
<evidence type="ECO:0000256" key="1">
    <source>
        <dbReference type="ARBA" id="ARBA00002954"/>
    </source>
</evidence>
<dbReference type="FunFam" id="2.10.70.40:FF:000001">
    <property type="entry name" value="Flagellar assembly peptidoglycan hydrolase FlgJ"/>
    <property type="match status" value="1"/>
</dbReference>
<comment type="function">
    <text evidence="1">Flagellum-specific muramidase which hydrolyzes the peptidoglycan layer to assemble the rod structure in the periplasmic space.</text>
</comment>
<keyword evidence="10" id="KW-0961">Cell wall biogenesis/degradation</keyword>
<keyword evidence="6" id="KW-0574">Periplasm</keyword>
<evidence type="ECO:0000256" key="2">
    <source>
        <dbReference type="ARBA" id="ARBA00004418"/>
    </source>
</evidence>
<reference evidence="13 14" key="1">
    <citation type="submission" date="2018-06" db="EMBL/GenBank/DDBJ databases">
        <authorList>
            <consortium name="Pathogen Informatics"/>
            <person name="Doyle S."/>
        </authorList>
    </citation>
    <scope>NUCLEOTIDE SEQUENCE [LARGE SCALE GENOMIC DNA]</scope>
    <source>
        <strain evidence="13 14">NCTC12157</strain>
    </source>
</reference>
<dbReference type="GO" id="GO:0071973">
    <property type="term" value="P:bacterial-type flagellum-dependent cell motility"/>
    <property type="evidence" value="ECO:0007669"/>
    <property type="project" value="TreeGrafter"/>
</dbReference>
<dbReference type="InterPro" id="IPR019301">
    <property type="entry name" value="Flagellar_prot_FlgJ_N"/>
</dbReference>
<dbReference type="SMART" id="SM00047">
    <property type="entry name" value="LYZ2"/>
    <property type="match status" value="1"/>
</dbReference>
<accession>A0A2N0MUI1</accession>
<dbReference type="GeneID" id="78379795"/>
<dbReference type="Pfam" id="PF01832">
    <property type="entry name" value="Glucosaminidase"/>
    <property type="match status" value="1"/>
</dbReference>
<comment type="similarity">
    <text evidence="3">In the N-terminal section; belongs to the FlgJ family.</text>
</comment>
<dbReference type="InterPro" id="IPR051056">
    <property type="entry name" value="Glycosyl_Hydrolase_73"/>
</dbReference>
<gene>
    <name evidence="13" type="primary">flgJ</name>
    <name evidence="13" type="ORF">NCTC12157_02657</name>
</gene>
<keyword evidence="9 13" id="KW-0326">Glycosidase</keyword>
<evidence type="ECO:0000256" key="4">
    <source>
        <dbReference type="ARBA" id="ARBA00007974"/>
    </source>
</evidence>
<dbReference type="Gene3D" id="2.10.70.40">
    <property type="entry name" value="peptidoglycan hydrolase"/>
    <property type="match status" value="1"/>
</dbReference>